<evidence type="ECO:0000313" key="3">
    <source>
        <dbReference type="Proteomes" id="UP000305067"/>
    </source>
</evidence>
<keyword evidence="1" id="KW-0812">Transmembrane</keyword>
<feature type="transmembrane region" description="Helical" evidence="1">
    <location>
        <begin position="57"/>
        <end position="78"/>
    </location>
</feature>
<feature type="transmembrane region" description="Helical" evidence="1">
    <location>
        <begin position="90"/>
        <end position="114"/>
    </location>
</feature>
<keyword evidence="1" id="KW-1133">Transmembrane helix</keyword>
<dbReference type="AlphaFoldDB" id="A0A5C3QLU2"/>
<dbReference type="EMBL" id="ML178821">
    <property type="protein sequence ID" value="TFL02893.1"/>
    <property type="molecule type" value="Genomic_DNA"/>
</dbReference>
<keyword evidence="3" id="KW-1185">Reference proteome</keyword>
<evidence type="ECO:0000313" key="2">
    <source>
        <dbReference type="EMBL" id="TFL02893.1"/>
    </source>
</evidence>
<organism evidence="2 3">
    <name type="scientific">Pterulicium gracile</name>
    <dbReference type="NCBI Taxonomy" id="1884261"/>
    <lineage>
        <taxon>Eukaryota</taxon>
        <taxon>Fungi</taxon>
        <taxon>Dikarya</taxon>
        <taxon>Basidiomycota</taxon>
        <taxon>Agaricomycotina</taxon>
        <taxon>Agaricomycetes</taxon>
        <taxon>Agaricomycetidae</taxon>
        <taxon>Agaricales</taxon>
        <taxon>Pleurotineae</taxon>
        <taxon>Pterulaceae</taxon>
        <taxon>Pterulicium</taxon>
    </lineage>
</organism>
<reference evidence="2 3" key="1">
    <citation type="journal article" date="2019" name="Nat. Ecol. Evol.">
        <title>Megaphylogeny resolves global patterns of mushroom evolution.</title>
        <authorList>
            <person name="Varga T."/>
            <person name="Krizsan K."/>
            <person name="Foldi C."/>
            <person name="Dima B."/>
            <person name="Sanchez-Garcia M."/>
            <person name="Sanchez-Ramirez S."/>
            <person name="Szollosi G.J."/>
            <person name="Szarkandi J.G."/>
            <person name="Papp V."/>
            <person name="Albert L."/>
            <person name="Andreopoulos W."/>
            <person name="Angelini C."/>
            <person name="Antonin V."/>
            <person name="Barry K.W."/>
            <person name="Bougher N.L."/>
            <person name="Buchanan P."/>
            <person name="Buyck B."/>
            <person name="Bense V."/>
            <person name="Catcheside P."/>
            <person name="Chovatia M."/>
            <person name="Cooper J."/>
            <person name="Damon W."/>
            <person name="Desjardin D."/>
            <person name="Finy P."/>
            <person name="Geml J."/>
            <person name="Haridas S."/>
            <person name="Hughes K."/>
            <person name="Justo A."/>
            <person name="Karasinski D."/>
            <person name="Kautmanova I."/>
            <person name="Kiss B."/>
            <person name="Kocsube S."/>
            <person name="Kotiranta H."/>
            <person name="LaButti K.M."/>
            <person name="Lechner B.E."/>
            <person name="Liimatainen K."/>
            <person name="Lipzen A."/>
            <person name="Lukacs Z."/>
            <person name="Mihaltcheva S."/>
            <person name="Morgado L.N."/>
            <person name="Niskanen T."/>
            <person name="Noordeloos M.E."/>
            <person name="Ohm R.A."/>
            <person name="Ortiz-Santana B."/>
            <person name="Ovrebo C."/>
            <person name="Racz N."/>
            <person name="Riley R."/>
            <person name="Savchenko A."/>
            <person name="Shiryaev A."/>
            <person name="Soop K."/>
            <person name="Spirin V."/>
            <person name="Szebenyi C."/>
            <person name="Tomsovsky M."/>
            <person name="Tulloss R.E."/>
            <person name="Uehling J."/>
            <person name="Grigoriev I.V."/>
            <person name="Vagvolgyi C."/>
            <person name="Papp T."/>
            <person name="Martin F.M."/>
            <person name="Miettinen O."/>
            <person name="Hibbett D.S."/>
            <person name="Nagy L.G."/>
        </authorList>
    </citation>
    <scope>NUCLEOTIDE SEQUENCE [LARGE SCALE GENOMIC DNA]</scope>
    <source>
        <strain evidence="2 3">CBS 309.79</strain>
    </source>
</reference>
<proteinExistence type="predicted"/>
<keyword evidence="1" id="KW-0472">Membrane</keyword>
<feature type="transmembrane region" description="Helical" evidence="1">
    <location>
        <begin position="157"/>
        <end position="181"/>
    </location>
</feature>
<sequence length="227" mass="25225">MFSCIHVHTAFFCLPLMIGVVFCAVLAAVGSALGGASLWVIVIMVFRKHDVPLVDRVAIFVQASLYVLLFLISIYGLIAAFRRSQRNLKLFSILQSIYVFISLLSAAFFFYSLLRPGNVDETRQCRLHVDGEVETPGVLSLMNVVCEKGTELLAMKITVMAFVLFVELFVIYAVMILPSLIEEVEFGQAAKIPDDVESLRPHFKKRTSSFFTSGTIGTLAKPKPYGM</sequence>
<gene>
    <name evidence="2" type="ORF">BDV98DRAFT_407574</name>
</gene>
<protein>
    <submittedName>
        <fullName evidence="2">Uncharacterized protein</fullName>
    </submittedName>
</protein>
<feature type="transmembrane region" description="Helical" evidence="1">
    <location>
        <begin position="12"/>
        <end position="45"/>
    </location>
</feature>
<name>A0A5C3QLU2_9AGAR</name>
<dbReference type="Proteomes" id="UP000305067">
    <property type="component" value="Unassembled WGS sequence"/>
</dbReference>
<accession>A0A5C3QLU2</accession>
<evidence type="ECO:0000256" key="1">
    <source>
        <dbReference type="SAM" id="Phobius"/>
    </source>
</evidence>